<sequence>MQMQSMSTTMASFSPPTHFSAAPSSSKLRLVYKNNNFFSLRSKSLAFSPLKAAAAENGVGTAVEPPPEQAVSVPELPPPAVGNSVGTNGSAAVAVESEEVKVKTGFVDPRWVSGTWDLKQFQKNGTTDWDAVIDAEARRRKWLEDNPESSSNENPVVFDTSIIPWWAWMKRFHLPEAELLNGRAAMVGFFMAYFVDSLTGVGLVDQMGNFFCKTLLFVAVLGVLLIRKNEDFENLKKLFDETTLYDKQWQATWQDENSSTSKNE</sequence>
<evidence type="ECO:0000256" key="6">
    <source>
        <dbReference type="SAM" id="Phobius"/>
    </source>
</evidence>
<evidence type="ECO:0000256" key="2">
    <source>
        <dbReference type="ARBA" id="ARBA00022692"/>
    </source>
</evidence>
<evidence type="ECO:0000313" key="7">
    <source>
        <dbReference type="EMBL" id="RZB56925.1"/>
    </source>
</evidence>
<proteinExistence type="predicted"/>
<reference evidence="7 8" key="1">
    <citation type="submission" date="2018-09" db="EMBL/GenBank/DDBJ databases">
        <title>A high-quality reference genome of wild soybean provides a powerful tool to mine soybean genomes.</title>
        <authorList>
            <person name="Xie M."/>
            <person name="Chung C.Y.L."/>
            <person name="Li M.-W."/>
            <person name="Wong F.-L."/>
            <person name="Chan T.-F."/>
            <person name="Lam H.-M."/>
        </authorList>
    </citation>
    <scope>NUCLEOTIDE SEQUENCE [LARGE SCALE GENOMIC DNA]</scope>
    <source>
        <strain evidence="8">cv. W05</strain>
        <tissue evidence="7">Hypocotyl of etiolated seedlings</tissue>
    </source>
</reference>
<dbReference type="GO" id="GO:0016020">
    <property type="term" value="C:membrane"/>
    <property type="evidence" value="ECO:0007669"/>
    <property type="project" value="UniProtKB-SubCell"/>
</dbReference>
<gene>
    <name evidence="7" type="ORF">D0Y65_045855</name>
</gene>
<dbReference type="PANTHER" id="PTHR14154">
    <property type="entry name" value="UPF0041 BRAIN PROTEIN 44-RELATED"/>
    <property type="match status" value="1"/>
</dbReference>
<protein>
    <submittedName>
        <fullName evidence="7">Light-harvesting complex-like protein 3 isotype 1, chloroplastic</fullName>
    </submittedName>
</protein>
<keyword evidence="3 6" id="KW-1133">Transmembrane helix</keyword>
<evidence type="ECO:0000313" key="8">
    <source>
        <dbReference type="Proteomes" id="UP000289340"/>
    </source>
</evidence>
<dbReference type="Gene3D" id="1.10.3460.10">
    <property type="entry name" value="Chlorophyll a/b binding protein domain"/>
    <property type="match status" value="1"/>
</dbReference>
<evidence type="ECO:0000256" key="5">
    <source>
        <dbReference type="SAM" id="MobiDB-lite"/>
    </source>
</evidence>
<feature type="region of interest" description="Disordered" evidence="5">
    <location>
        <begin position="1"/>
        <end position="22"/>
    </location>
</feature>
<comment type="subcellular location">
    <subcellularLocation>
        <location evidence="1">Membrane</location>
        <topology evidence="1">Multi-pass membrane protein</topology>
    </subcellularLocation>
</comment>
<keyword evidence="4 6" id="KW-0472">Membrane</keyword>
<organism evidence="7 8">
    <name type="scientific">Glycine soja</name>
    <name type="common">Wild soybean</name>
    <dbReference type="NCBI Taxonomy" id="3848"/>
    <lineage>
        <taxon>Eukaryota</taxon>
        <taxon>Viridiplantae</taxon>
        <taxon>Streptophyta</taxon>
        <taxon>Embryophyta</taxon>
        <taxon>Tracheophyta</taxon>
        <taxon>Spermatophyta</taxon>
        <taxon>Magnoliopsida</taxon>
        <taxon>eudicotyledons</taxon>
        <taxon>Gunneridae</taxon>
        <taxon>Pentapetalae</taxon>
        <taxon>rosids</taxon>
        <taxon>fabids</taxon>
        <taxon>Fabales</taxon>
        <taxon>Fabaceae</taxon>
        <taxon>Papilionoideae</taxon>
        <taxon>50 kb inversion clade</taxon>
        <taxon>NPAAA clade</taxon>
        <taxon>indigoferoid/millettioid clade</taxon>
        <taxon>Phaseoleae</taxon>
        <taxon>Glycine</taxon>
        <taxon>Glycine subgen. Soja</taxon>
    </lineage>
</organism>
<feature type="compositionally biased region" description="Polar residues" evidence="5">
    <location>
        <begin position="11"/>
        <end position="22"/>
    </location>
</feature>
<dbReference type="Proteomes" id="UP000289340">
    <property type="component" value="Chromosome 17"/>
</dbReference>
<keyword evidence="2 6" id="KW-0812">Transmembrane</keyword>
<evidence type="ECO:0000256" key="3">
    <source>
        <dbReference type="ARBA" id="ARBA00022989"/>
    </source>
</evidence>
<feature type="compositionally biased region" description="Low complexity" evidence="5">
    <location>
        <begin position="1"/>
        <end position="10"/>
    </location>
</feature>
<feature type="transmembrane region" description="Helical" evidence="6">
    <location>
        <begin position="207"/>
        <end position="226"/>
    </location>
</feature>
<dbReference type="SUPFAM" id="SSF103511">
    <property type="entry name" value="Chlorophyll a-b binding protein"/>
    <property type="match status" value="1"/>
</dbReference>
<evidence type="ECO:0000256" key="1">
    <source>
        <dbReference type="ARBA" id="ARBA00004141"/>
    </source>
</evidence>
<keyword evidence="8" id="KW-1185">Reference proteome</keyword>
<evidence type="ECO:0000256" key="4">
    <source>
        <dbReference type="ARBA" id="ARBA00023136"/>
    </source>
</evidence>
<dbReference type="EMBL" id="QZWG01000017">
    <property type="protein sequence ID" value="RZB56925.1"/>
    <property type="molecule type" value="Genomic_DNA"/>
</dbReference>
<feature type="transmembrane region" description="Helical" evidence="6">
    <location>
        <begin position="179"/>
        <end position="195"/>
    </location>
</feature>
<dbReference type="Gramene" id="XM_028355573.1">
    <property type="protein sequence ID" value="XP_028211374.1"/>
    <property type="gene ID" value="LOC114394028"/>
</dbReference>
<accession>A0A445G6W0</accession>
<name>A0A445G6W0_GLYSO</name>
<dbReference type="AlphaFoldDB" id="A0A445G6W0"/>
<comment type="caution">
    <text evidence="7">The sequence shown here is derived from an EMBL/GenBank/DDBJ whole genome shotgun (WGS) entry which is preliminary data.</text>
</comment>